<dbReference type="InterPro" id="IPR006016">
    <property type="entry name" value="UspA"/>
</dbReference>
<name>A0ABR0J2J3_9EURO</name>
<dbReference type="PRINTS" id="PR01438">
    <property type="entry name" value="UNVRSLSTRESS"/>
</dbReference>
<dbReference type="SUPFAM" id="SSF52402">
    <property type="entry name" value="Adenine nucleotide alpha hydrolases-like"/>
    <property type="match status" value="1"/>
</dbReference>
<dbReference type="PANTHER" id="PTHR47815">
    <property type="entry name" value="UNIVERSAL STRESS PROTEIN A FAMILY PROTEIN C25B2.10"/>
    <property type="match status" value="1"/>
</dbReference>
<sequence>MAATVTHEPSRPLHSPTPTSPEEEKQLEFGQVWKDAATIPQRSIATEQPDFGRRKSSVHFHTADAEDVIRRGSVAQGPRATNMTQRRMSSPPPPFNYQRGVSFDTFDNRDASTESFTLNYKHCDYAHTPRSRTFLCGTDAKDYSEYALEWMLDELVDDGDEIVCLRVIEKDARAASEMTYDGGRYRLEAQKLLDSVIKKNSTEEKAISIIMELAVGKVQDIFQRMIQLYEPAVLVVGTRGRNLGGMQGLLPGSVSKYCLQHSPVPVIVVRPTSKRMKKKMKRQLESGRSLYSSMLEQAQTAGGRHLYDKANSTSISMEATEQEANAVAKAIGPPKRGILKYGGPLARVTSARSDVTSDEDSPERNFALPIGYLSTESAPRADLAMQNPTIAALAEDWGDHKPSKGKKNEHKDGDSALSDTEDIHLDNAVAGGYIAGQTWKEVSEYWAISSTSRTILVKITSGARHGYVSEHSQLPYKHATGFEEFGIGIAGFKEP</sequence>
<evidence type="ECO:0000313" key="4">
    <source>
        <dbReference type="Proteomes" id="UP001345691"/>
    </source>
</evidence>
<keyword evidence="4" id="KW-1185">Reference proteome</keyword>
<evidence type="ECO:0000313" key="3">
    <source>
        <dbReference type="EMBL" id="KAK5054112.1"/>
    </source>
</evidence>
<dbReference type="EMBL" id="JAVRRF010000024">
    <property type="protein sequence ID" value="KAK5054112.1"/>
    <property type="molecule type" value="Genomic_DNA"/>
</dbReference>
<feature type="region of interest" description="Disordered" evidence="1">
    <location>
        <begin position="1"/>
        <end position="26"/>
    </location>
</feature>
<dbReference type="CDD" id="cd23659">
    <property type="entry name" value="USP_At3g01520-like"/>
    <property type="match status" value="1"/>
</dbReference>
<protein>
    <recommendedName>
        <fullName evidence="2">UspA domain-containing protein</fullName>
    </recommendedName>
</protein>
<reference evidence="3 4" key="1">
    <citation type="submission" date="2023-08" db="EMBL/GenBank/DDBJ databases">
        <title>Black Yeasts Isolated from many extreme environments.</title>
        <authorList>
            <person name="Coleine C."/>
            <person name="Stajich J.E."/>
            <person name="Selbmann L."/>
        </authorList>
    </citation>
    <scope>NUCLEOTIDE SEQUENCE [LARGE SCALE GENOMIC DNA]</scope>
    <source>
        <strain evidence="3 4">CCFEE 6328</strain>
    </source>
</reference>
<feature type="region of interest" description="Disordered" evidence="1">
    <location>
        <begin position="396"/>
        <end position="418"/>
    </location>
</feature>
<dbReference type="Pfam" id="PF00582">
    <property type="entry name" value="Usp"/>
    <property type="match status" value="1"/>
</dbReference>
<evidence type="ECO:0000256" key="1">
    <source>
        <dbReference type="SAM" id="MobiDB-lite"/>
    </source>
</evidence>
<dbReference type="InterPro" id="IPR014729">
    <property type="entry name" value="Rossmann-like_a/b/a_fold"/>
</dbReference>
<gene>
    <name evidence="3" type="ORF">LTR69_009074</name>
</gene>
<dbReference type="InterPro" id="IPR006015">
    <property type="entry name" value="Universal_stress_UspA"/>
</dbReference>
<dbReference type="PANTHER" id="PTHR47815:SF1">
    <property type="entry name" value="UNIVERSAL STRESS PROTEIN A FAMILY PROTEIN C25B2.10"/>
    <property type="match status" value="1"/>
</dbReference>
<dbReference type="Proteomes" id="UP001345691">
    <property type="component" value="Unassembled WGS sequence"/>
</dbReference>
<dbReference type="Gene3D" id="3.40.50.620">
    <property type="entry name" value="HUPs"/>
    <property type="match status" value="1"/>
</dbReference>
<organism evidence="3 4">
    <name type="scientific">Exophiala sideris</name>
    <dbReference type="NCBI Taxonomy" id="1016849"/>
    <lineage>
        <taxon>Eukaryota</taxon>
        <taxon>Fungi</taxon>
        <taxon>Dikarya</taxon>
        <taxon>Ascomycota</taxon>
        <taxon>Pezizomycotina</taxon>
        <taxon>Eurotiomycetes</taxon>
        <taxon>Chaetothyriomycetidae</taxon>
        <taxon>Chaetothyriales</taxon>
        <taxon>Herpotrichiellaceae</taxon>
        <taxon>Exophiala</taxon>
    </lineage>
</organism>
<evidence type="ECO:0000259" key="2">
    <source>
        <dbReference type="Pfam" id="PF00582"/>
    </source>
</evidence>
<proteinExistence type="predicted"/>
<feature type="domain" description="UspA" evidence="2">
    <location>
        <begin position="132"/>
        <end position="270"/>
    </location>
</feature>
<comment type="caution">
    <text evidence="3">The sequence shown here is derived from an EMBL/GenBank/DDBJ whole genome shotgun (WGS) entry which is preliminary data.</text>
</comment>
<accession>A0ABR0J2J3</accession>